<organism evidence="1 2">
    <name type="scientific">Pristionchus mayeri</name>
    <dbReference type="NCBI Taxonomy" id="1317129"/>
    <lineage>
        <taxon>Eukaryota</taxon>
        <taxon>Metazoa</taxon>
        <taxon>Ecdysozoa</taxon>
        <taxon>Nematoda</taxon>
        <taxon>Chromadorea</taxon>
        <taxon>Rhabditida</taxon>
        <taxon>Rhabditina</taxon>
        <taxon>Diplogasteromorpha</taxon>
        <taxon>Diplogasteroidea</taxon>
        <taxon>Neodiplogasteridae</taxon>
        <taxon>Pristionchus</taxon>
    </lineage>
</organism>
<dbReference type="EMBL" id="BTRK01000005">
    <property type="protein sequence ID" value="GMR52214.1"/>
    <property type="molecule type" value="Genomic_DNA"/>
</dbReference>
<name>A0AAN5I5I6_9BILA</name>
<evidence type="ECO:0000313" key="1">
    <source>
        <dbReference type="EMBL" id="GMR52214.1"/>
    </source>
</evidence>
<dbReference type="AlphaFoldDB" id="A0AAN5I5I6"/>
<accession>A0AAN5I5I6</accession>
<dbReference type="Proteomes" id="UP001328107">
    <property type="component" value="Unassembled WGS sequence"/>
</dbReference>
<comment type="caution">
    <text evidence="1">The sequence shown here is derived from an EMBL/GenBank/DDBJ whole genome shotgun (WGS) entry which is preliminary data.</text>
</comment>
<keyword evidence="2" id="KW-1185">Reference proteome</keyword>
<protein>
    <submittedName>
        <fullName evidence="1">Uncharacterized protein</fullName>
    </submittedName>
</protein>
<reference evidence="2" key="1">
    <citation type="submission" date="2022-10" db="EMBL/GenBank/DDBJ databases">
        <title>Genome assembly of Pristionchus species.</title>
        <authorList>
            <person name="Yoshida K."/>
            <person name="Sommer R.J."/>
        </authorList>
    </citation>
    <scope>NUCLEOTIDE SEQUENCE [LARGE SCALE GENOMIC DNA]</scope>
    <source>
        <strain evidence="2">RS5460</strain>
    </source>
</reference>
<proteinExistence type="predicted"/>
<feature type="non-terminal residue" evidence="1">
    <location>
        <position position="1"/>
    </location>
</feature>
<feature type="non-terminal residue" evidence="1">
    <location>
        <position position="137"/>
    </location>
</feature>
<sequence length="137" mass="15007">FHLYPSNLPFYGVSTLDSGRFTRLGHSIDPGLRVILNGPEDSVVDQVYDLLSSSINDAVILGMDFAAPADFSFCAHLLRNSTIFNLQLINPRLDDTIFPHILSLAAHTVKEFYIEGKATGLSNPASFISQLYSTVSS</sequence>
<gene>
    <name evidence="1" type="ORF">PMAYCL1PPCAC_22409</name>
</gene>
<evidence type="ECO:0000313" key="2">
    <source>
        <dbReference type="Proteomes" id="UP001328107"/>
    </source>
</evidence>